<keyword evidence="2" id="KW-1185">Reference proteome</keyword>
<evidence type="ECO:0000313" key="2">
    <source>
        <dbReference type="Proteomes" id="UP000059074"/>
    </source>
</evidence>
<comment type="caution">
    <text evidence="1">The sequence shown here is derived from an EMBL/GenBank/DDBJ whole genome shotgun (WGS) entry which is preliminary data.</text>
</comment>
<name>A0A125NUQ7_HYPSL</name>
<organism evidence="1 2">
    <name type="scientific">Hyphomicrobium sulfonivorans</name>
    <dbReference type="NCBI Taxonomy" id="121290"/>
    <lineage>
        <taxon>Bacteria</taxon>
        <taxon>Pseudomonadati</taxon>
        <taxon>Pseudomonadota</taxon>
        <taxon>Alphaproteobacteria</taxon>
        <taxon>Hyphomicrobiales</taxon>
        <taxon>Hyphomicrobiaceae</taxon>
        <taxon>Hyphomicrobium</taxon>
    </lineage>
</organism>
<dbReference type="PATRIC" id="fig|121290.4.peg.3337"/>
<evidence type="ECO:0008006" key="3">
    <source>
        <dbReference type="Google" id="ProtNLM"/>
    </source>
</evidence>
<dbReference type="STRING" id="121290.APY04_1940"/>
<sequence length="138" mass="14721">MRRFRKFMRPVPLLALVAAVQVALVLGQSHALMHARQHATGHIHHSAAEHASAHRKSQALACRAIVQHKSCNDAPVRDENHDCSLCWIAATASGGMLPVASALQPRADRIAIAVAPLSTPLTIIHNAADFDARGPPSA</sequence>
<accession>A0A125NUQ7</accession>
<proteinExistence type="predicted"/>
<dbReference type="Proteomes" id="UP000059074">
    <property type="component" value="Unassembled WGS sequence"/>
</dbReference>
<evidence type="ECO:0000313" key="1">
    <source>
        <dbReference type="EMBL" id="KWT67375.1"/>
    </source>
</evidence>
<gene>
    <name evidence="1" type="ORF">APY04_1940</name>
</gene>
<dbReference type="AlphaFoldDB" id="A0A125NUQ7"/>
<dbReference type="EMBL" id="LMTR01000065">
    <property type="protein sequence ID" value="KWT67375.1"/>
    <property type="molecule type" value="Genomic_DNA"/>
</dbReference>
<dbReference type="RefSeq" id="WP_068461947.1">
    <property type="nucleotide sequence ID" value="NZ_LMTR01000065.1"/>
</dbReference>
<reference evidence="1 2" key="1">
    <citation type="submission" date="2015-10" db="EMBL/GenBank/DDBJ databases">
        <title>Transcriptomic analysis of a linuron degrading triple-species bacterial consortium.</title>
        <authorList>
            <person name="Albers P."/>
        </authorList>
    </citation>
    <scope>NUCLEOTIDE SEQUENCE [LARGE SCALE GENOMIC DNA]</scope>
    <source>
        <strain evidence="1 2">WDL6</strain>
    </source>
</reference>
<protein>
    <recommendedName>
        <fullName evidence="3">DUF2946 domain-containing protein</fullName>
    </recommendedName>
</protein>